<dbReference type="AlphaFoldDB" id="A0A9D4JXN0"/>
<dbReference type="EMBL" id="JAIWYP010000005">
    <property type="protein sequence ID" value="KAH3828560.1"/>
    <property type="molecule type" value="Genomic_DNA"/>
</dbReference>
<organism evidence="1 2">
    <name type="scientific">Dreissena polymorpha</name>
    <name type="common">Zebra mussel</name>
    <name type="synonym">Mytilus polymorpha</name>
    <dbReference type="NCBI Taxonomy" id="45954"/>
    <lineage>
        <taxon>Eukaryota</taxon>
        <taxon>Metazoa</taxon>
        <taxon>Spiralia</taxon>
        <taxon>Lophotrochozoa</taxon>
        <taxon>Mollusca</taxon>
        <taxon>Bivalvia</taxon>
        <taxon>Autobranchia</taxon>
        <taxon>Heteroconchia</taxon>
        <taxon>Euheterodonta</taxon>
        <taxon>Imparidentia</taxon>
        <taxon>Neoheterodontei</taxon>
        <taxon>Myida</taxon>
        <taxon>Dreissenoidea</taxon>
        <taxon>Dreissenidae</taxon>
        <taxon>Dreissena</taxon>
    </lineage>
</organism>
<dbReference type="Proteomes" id="UP000828390">
    <property type="component" value="Unassembled WGS sequence"/>
</dbReference>
<comment type="caution">
    <text evidence="1">The sequence shown here is derived from an EMBL/GenBank/DDBJ whole genome shotgun (WGS) entry which is preliminary data.</text>
</comment>
<gene>
    <name evidence="1" type="ORF">DPMN_130541</name>
</gene>
<sequence length="153" mass="17528">MTATMPLPPALQMASASSLSPVPPHLAQQFSGPKNLAGAATVKKRLFPIRPKPEIIFTATPFKLAKESPEARTTLWYHRKQKENEAAGEYVKRNKQQRSNMTYTCSKCGELRLPPGHTQYFGSWFCMKTATQTFEECRQEKEEEWRKHREDAK</sequence>
<reference evidence="1" key="1">
    <citation type="journal article" date="2019" name="bioRxiv">
        <title>The Genome of the Zebra Mussel, Dreissena polymorpha: A Resource for Invasive Species Research.</title>
        <authorList>
            <person name="McCartney M.A."/>
            <person name="Auch B."/>
            <person name="Kono T."/>
            <person name="Mallez S."/>
            <person name="Zhang Y."/>
            <person name="Obille A."/>
            <person name="Becker A."/>
            <person name="Abrahante J.E."/>
            <person name="Garbe J."/>
            <person name="Badalamenti J.P."/>
            <person name="Herman A."/>
            <person name="Mangelson H."/>
            <person name="Liachko I."/>
            <person name="Sullivan S."/>
            <person name="Sone E.D."/>
            <person name="Koren S."/>
            <person name="Silverstein K.A.T."/>
            <person name="Beckman K.B."/>
            <person name="Gohl D.M."/>
        </authorList>
    </citation>
    <scope>NUCLEOTIDE SEQUENCE</scope>
    <source>
        <strain evidence="1">Duluth1</strain>
        <tissue evidence="1">Whole animal</tissue>
    </source>
</reference>
<evidence type="ECO:0000313" key="1">
    <source>
        <dbReference type="EMBL" id="KAH3828560.1"/>
    </source>
</evidence>
<accession>A0A9D4JXN0</accession>
<evidence type="ECO:0000313" key="2">
    <source>
        <dbReference type="Proteomes" id="UP000828390"/>
    </source>
</evidence>
<name>A0A9D4JXN0_DREPO</name>
<reference evidence="1" key="2">
    <citation type="submission" date="2020-11" db="EMBL/GenBank/DDBJ databases">
        <authorList>
            <person name="McCartney M.A."/>
            <person name="Auch B."/>
            <person name="Kono T."/>
            <person name="Mallez S."/>
            <person name="Becker A."/>
            <person name="Gohl D.M."/>
            <person name="Silverstein K.A.T."/>
            <person name="Koren S."/>
            <person name="Bechman K.B."/>
            <person name="Herman A."/>
            <person name="Abrahante J.E."/>
            <person name="Garbe J."/>
        </authorList>
    </citation>
    <scope>NUCLEOTIDE SEQUENCE</scope>
    <source>
        <strain evidence="1">Duluth1</strain>
        <tissue evidence="1">Whole animal</tissue>
    </source>
</reference>
<proteinExistence type="predicted"/>
<keyword evidence="2" id="KW-1185">Reference proteome</keyword>
<protein>
    <submittedName>
        <fullName evidence="1">Uncharacterized protein</fullName>
    </submittedName>
</protein>